<evidence type="ECO:0000256" key="1">
    <source>
        <dbReference type="ARBA" id="ARBA00022676"/>
    </source>
</evidence>
<dbReference type="AlphaFoldDB" id="A0A1A3DIH4"/>
<evidence type="ECO:0008006" key="8">
    <source>
        <dbReference type="Google" id="ProtNLM"/>
    </source>
</evidence>
<dbReference type="EMBL" id="LZLM01000086">
    <property type="protein sequence ID" value="OBJ84303.1"/>
    <property type="molecule type" value="Genomic_DNA"/>
</dbReference>
<feature type="compositionally biased region" description="Basic residues" evidence="3">
    <location>
        <begin position="383"/>
        <end position="398"/>
    </location>
</feature>
<dbReference type="InterPro" id="IPR001296">
    <property type="entry name" value="Glyco_trans_1"/>
</dbReference>
<organism evidence="6 7">
    <name type="scientific">Mycobacterium asiaticum</name>
    <dbReference type="NCBI Taxonomy" id="1790"/>
    <lineage>
        <taxon>Bacteria</taxon>
        <taxon>Bacillati</taxon>
        <taxon>Actinomycetota</taxon>
        <taxon>Actinomycetes</taxon>
        <taxon>Mycobacteriales</taxon>
        <taxon>Mycobacteriaceae</taxon>
        <taxon>Mycobacterium</taxon>
    </lineage>
</organism>
<accession>A0A1A3DIH4</accession>
<dbReference type="Proteomes" id="UP000093925">
    <property type="component" value="Unassembled WGS sequence"/>
</dbReference>
<dbReference type="Pfam" id="PF13579">
    <property type="entry name" value="Glyco_trans_4_4"/>
    <property type="match status" value="1"/>
</dbReference>
<feature type="region of interest" description="Disordered" evidence="3">
    <location>
        <begin position="379"/>
        <end position="398"/>
    </location>
</feature>
<evidence type="ECO:0000259" key="5">
    <source>
        <dbReference type="Pfam" id="PF13579"/>
    </source>
</evidence>
<evidence type="ECO:0000313" key="6">
    <source>
        <dbReference type="EMBL" id="OBJ84303.1"/>
    </source>
</evidence>
<reference evidence="6 7" key="1">
    <citation type="submission" date="2016-06" db="EMBL/GenBank/DDBJ databases">
        <authorList>
            <person name="Kjaerup R.B."/>
            <person name="Dalgaard T.S."/>
            <person name="Juul-Madsen H.R."/>
        </authorList>
    </citation>
    <scope>NUCLEOTIDE SEQUENCE [LARGE SCALE GENOMIC DNA]</scope>
    <source>
        <strain evidence="6 7">1276495.2</strain>
    </source>
</reference>
<dbReference type="PANTHER" id="PTHR12526">
    <property type="entry name" value="GLYCOSYLTRANSFERASE"/>
    <property type="match status" value="1"/>
</dbReference>
<comment type="caution">
    <text evidence="6">The sequence shown here is derived from an EMBL/GenBank/DDBJ whole genome shotgun (WGS) entry which is preliminary data.</text>
</comment>
<sequence length="398" mass="42885">MKIAIVCGDDVFAEYDELAGDHVGEWHLQFCAALAEHGHVVTAYPRQRIENPVDITDRAFRTVPVSVGPTATLRPRDVLPFVGEWAGELYQLWAADPPDVVHAFGWIGGLAAQLAARRLSLPTVQSCHGLDSAGSADDAERSRVEPLLIRSATWMTGGSSEELDALTRLRRHRSRLSVLSAGVDVKRFASTGPKPAANGMHRILQVEPKSLLRNGFDRTIQLLPKIPGAELILVQTGAASGDRLEVERLAARVGVSDRVHFQDNVIAGELPSLMRSADVVACTAREVPQATTALQAMASGVVVVGVAVGALVDTVINGVTGLLVSPTKPQELSSALKTLQAEHFTRQSMGSAGRSRALSRFAWDRIALDALNIYQQASSPQVPHRRRAAGRRQSHINV</sequence>
<gene>
    <name evidence="6" type="ORF">A5640_16375</name>
</gene>
<proteinExistence type="predicted"/>
<evidence type="ECO:0000259" key="4">
    <source>
        <dbReference type="Pfam" id="PF00534"/>
    </source>
</evidence>
<name>A0A1A3DIH4_MYCAS</name>
<dbReference type="RefSeq" id="WP_065140689.1">
    <property type="nucleotide sequence ID" value="NZ_LZKS01000008.1"/>
</dbReference>
<dbReference type="SUPFAM" id="SSF53756">
    <property type="entry name" value="UDP-Glycosyltransferase/glycogen phosphorylase"/>
    <property type="match status" value="1"/>
</dbReference>
<dbReference type="GO" id="GO:0016757">
    <property type="term" value="F:glycosyltransferase activity"/>
    <property type="evidence" value="ECO:0007669"/>
    <property type="project" value="UniProtKB-KW"/>
</dbReference>
<keyword evidence="1" id="KW-0328">Glycosyltransferase</keyword>
<dbReference type="InterPro" id="IPR028098">
    <property type="entry name" value="Glyco_trans_4-like_N"/>
</dbReference>
<evidence type="ECO:0000313" key="7">
    <source>
        <dbReference type="Proteomes" id="UP000093925"/>
    </source>
</evidence>
<protein>
    <recommendedName>
        <fullName evidence="8">Glycosyl transferase family 1</fullName>
    </recommendedName>
</protein>
<feature type="domain" description="Glycosyltransferase subfamily 4-like N-terminal" evidence="5">
    <location>
        <begin position="29"/>
        <end position="182"/>
    </location>
</feature>
<dbReference type="Pfam" id="PF00534">
    <property type="entry name" value="Glycos_transf_1"/>
    <property type="match status" value="1"/>
</dbReference>
<dbReference type="PANTHER" id="PTHR12526:SF635">
    <property type="entry name" value="GLYCOSYL TRANSFERASE GROUP 1"/>
    <property type="match status" value="1"/>
</dbReference>
<evidence type="ECO:0000256" key="2">
    <source>
        <dbReference type="ARBA" id="ARBA00022679"/>
    </source>
</evidence>
<dbReference type="Gene3D" id="3.40.50.2000">
    <property type="entry name" value="Glycogen Phosphorylase B"/>
    <property type="match status" value="2"/>
</dbReference>
<keyword evidence="2" id="KW-0808">Transferase</keyword>
<feature type="domain" description="Glycosyl transferase family 1" evidence="4">
    <location>
        <begin position="214"/>
        <end position="355"/>
    </location>
</feature>
<evidence type="ECO:0000256" key="3">
    <source>
        <dbReference type="SAM" id="MobiDB-lite"/>
    </source>
</evidence>